<dbReference type="RefSeq" id="WP_125648610.1">
    <property type="nucleotide sequence ID" value="NZ_JBHTOH010000093.1"/>
</dbReference>
<feature type="domain" description="LysM" evidence="3">
    <location>
        <begin position="152"/>
        <end position="196"/>
    </location>
</feature>
<dbReference type="SUPFAM" id="SSF54106">
    <property type="entry name" value="LysM domain"/>
    <property type="match status" value="1"/>
</dbReference>
<dbReference type="CDD" id="cd00118">
    <property type="entry name" value="LysM"/>
    <property type="match status" value="1"/>
</dbReference>
<feature type="region of interest" description="Disordered" evidence="1">
    <location>
        <begin position="78"/>
        <end position="155"/>
    </location>
</feature>
<evidence type="ECO:0000313" key="5">
    <source>
        <dbReference type="Proteomes" id="UP001597191"/>
    </source>
</evidence>
<dbReference type="Pfam" id="PF01476">
    <property type="entry name" value="LysM"/>
    <property type="match status" value="1"/>
</dbReference>
<dbReference type="InterPro" id="IPR036779">
    <property type="entry name" value="LysM_dom_sf"/>
</dbReference>
<gene>
    <name evidence="4" type="ORF">ACFQ4R_11015</name>
</gene>
<protein>
    <submittedName>
        <fullName evidence="4">LysM peptidoglycan-binding domain-containing protein</fullName>
    </submittedName>
</protein>
<keyword evidence="5" id="KW-1185">Reference proteome</keyword>
<dbReference type="PROSITE" id="PS51782">
    <property type="entry name" value="LYSM"/>
    <property type="match status" value="1"/>
</dbReference>
<keyword evidence="2" id="KW-1133">Transmembrane helix</keyword>
<dbReference type="InterPro" id="IPR018392">
    <property type="entry name" value="LysM"/>
</dbReference>
<evidence type="ECO:0000259" key="3">
    <source>
        <dbReference type="PROSITE" id="PS51782"/>
    </source>
</evidence>
<accession>A0ABW4BPC8</accession>
<feature type="transmembrane region" description="Helical" evidence="2">
    <location>
        <begin position="45"/>
        <end position="68"/>
    </location>
</feature>
<dbReference type="SMART" id="SM00257">
    <property type="entry name" value="LysM"/>
    <property type="match status" value="1"/>
</dbReference>
<feature type="compositionally biased region" description="Low complexity" evidence="1">
    <location>
        <begin position="80"/>
        <end position="93"/>
    </location>
</feature>
<evidence type="ECO:0000313" key="4">
    <source>
        <dbReference type="EMBL" id="MFD1412110.1"/>
    </source>
</evidence>
<dbReference type="EMBL" id="JBHTOH010000093">
    <property type="protein sequence ID" value="MFD1412110.1"/>
    <property type="molecule type" value="Genomic_DNA"/>
</dbReference>
<evidence type="ECO:0000256" key="2">
    <source>
        <dbReference type="SAM" id="Phobius"/>
    </source>
</evidence>
<sequence>MSQKDQKNSQNNDQQARPWENTFDSDRDENGKLSRVATKKKERNNIVFVSILVVILLAVIGSTIWMWVAAQNDNKSPQIVVSSSSRVKSSVKSQKSETKKSSTKSSSSVSEEASSSSVSSTEESSTEQSASEPVTESSSSTAASSSTAETGSTYTVKSGDNLYRIAVNNGLTLDQLLSLNGLTSSSAIAPGQQLRIK</sequence>
<organism evidence="4 5">
    <name type="scientific">Lapidilactobacillus gannanensis</name>
    <dbReference type="NCBI Taxonomy" id="2486002"/>
    <lineage>
        <taxon>Bacteria</taxon>
        <taxon>Bacillati</taxon>
        <taxon>Bacillota</taxon>
        <taxon>Bacilli</taxon>
        <taxon>Lactobacillales</taxon>
        <taxon>Lactobacillaceae</taxon>
        <taxon>Lapidilactobacillus</taxon>
    </lineage>
</organism>
<keyword evidence="2" id="KW-0472">Membrane</keyword>
<dbReference type="Gene3D" id="3.10.350.10">
    <property type="entry name" value="LysM domain"/>
    <property type="match status" value="1"/>
</dbReference>
<proteinExistence type="predicted"/>
<keyword evidence="2" id="KW-0812">Transmembrane</keyword>
<comment type="caution">
    <text evidence="4">The sequence shown here is derived from an EMBL/GenBank/DDBJ whole genome shotgun (WGS) entry which is preliminary data.</text>
</comment>
<evidence type="ECO:0000256" key="1">
    <source>
        <dbReference type="SAM" id="MobiDB-lite"/>
    </source>
</evidence>
<name>A0ABW4BPC8_9LACO</name>
<dbReference type="Proteomes" id="UP001597191">
    <property type="component" value="Unassembled WGS sequence"/>
</dbReference>
<feature type="compositionally biased region" description="Low complexity" evidence="1">
    <location>
        <begin position="103"/>
        <end position="155"/>
    </location>
</feature>
<feature type="region of interest" description="Disordered" evidence="1">
    <location>
        <begin position="1"/>
        <end position="31"/>
    </location>
</feature>
<reference evidence="5" key="1">
    <citation type="journal article" date="2019" name="Int. J. Syst. Evol. Microbiol.">
        <title>The Global Catalogue of Microorganisms (GCM) 10K type strain sequencing project: providing services to taxonomists for standard genome sequencing and annotation.</title>
        <authorList>
            <consortium name="The Broad Institute Genomics Platform"/>
            <consortium name="The Broad Institute Genome Sequencing Center for Infectious Disease"/>
            <person name="Wu L."/>
            <person name="Ma J."/>
        </authorList>
    </citation>
    <scope>NUCLEOTIDE SEQUENCE [LARGE SCALE GENOMIC DNA]</scope>
    <source>
        <strain evidence="5">CCM 8937</strain>
    </source>
</reference>